<dbReference type="InterPro" id="IPR003423">
    <property type="entry name" value="OMP_efflux"/>
</dbReference>
<dbReference type="PANTHER" id="PTHR30026">
    <property type="entry name" value="OUTER MEMBRANE PROTEIN TOLC"/>
    <property type="match status" value="1"/>
</dbReference>
<keyword evidence="4" id="KW-1134">Transmembrane beta strand</keyword>
<gene>
    <name evidence="9" type="ORF">J2I47_03725</name>
</gene>
<evidence type="ECO:0000256" key="7">
    <source>
        <dbReference type="ARBA" id="ARBA00023237"/>
    </source>
</evidence>
<keyword evidence="6" id="KW-0472">Membrane</keyword>
<dbReference type="AlphaFoldDB" id="A0A939K1V3"/>
<keyword evidence="7" id="KW-0998">Cell outer membrane</keyword>
<comment type="caution">
    <text evidence="9">The sequence shown here is derived from an EMBL/GenBank/DDBJ whole genome shotgun (WGS) entry which is preliminary data.</text>
</comment>
<dbReference type="SUPFAM" id="SSF56954">
    <property type="entry name" value="Outer membrane efflux proteins (OEP)"/>
    <property type="match status" value="1"/>
</dbReference>
<dbReference type="GO" id="GO:1990281">
    <property type="term" value="C:efflux pump complex"/>
    <property type="evidence" value="ECO:0007669"/>
    <property type="project" value="TreeGrafter"/>
</dbReference>
<evidence type="ECO:0000256" key="2">
    <source>
        <dbReference type="ARBA" id="ARBA00007613"/>
    </source>
</evidence>
<accession>A0A939K1V3</accession>
<proteinExistence type="inferred from homology"/>
<evidence type="ECO:0000256" key="5">
    <source>
        <dbReference type="ARBA" id="ARBA00022692"/>
    </source>
</evidence>
<dbReference type="EMBL" id="JAFMYV010000002">
    <property type="protein sequence ID" value="MBO0935649.1"/>
    <property type="molecule type" value="Genomic_DNA"/>
</dbReference>
<dbReference type="PANTHER" id="PTHR30026:SF20">
    <property type="entry name" value="OUTER MEMBRANE PROTEIN TOLC"/>
    <property type="match status" value="1"/>
</dbReference>
<evidence type="ECO:0000313" key="10">
    <source>
        <dbReference type="Proteomes" id="UP000664034"/>
    </source>
</evidence>
<name>A0A939K1V3_9BACT</name>
<dbReference type="GO" id="GO:0015288">
    <property type="term" value="F:porin activity"/>
    <property type="evidence" value="ECO:0007669"/>
    <property type="project" value="TreeGrafter"/>
</dbReference>
<protein>
    <submittedName>
        <fullName evidence="9">TolC family protein</fullName>
    </submittedName>
</protein>
<evidence type="ECO:0000256" key="4">
    <source>
        <dbReference type="ARBA" id="ARBA00022452"/>
    </source>
</evidence>
<organism evidence="9 10">
    <name type="scientific">Fibrella rubiginis</name>
    <dbReference type="NCBI Taxonomy" id="2817060"/>
    <lineage>
        <taxon>Bacteria</taxon>
        <taxon>Pseudomonadati</taxon>
        <taxon>Bacteroidota</taxon>
        <taxon>Cytophagia</taxon>
        <taxon>Cytophagales</taxon>
        <taxon>Spirosomataceae</taxon>
        <taxon>Fibrella</taxon>
    </lineage>
</organism>
<keyword evidence="8" id="KW-0732">Signal</keyword>
<dbReference type="GO" id="GO:0009279">
    <property type="term" value="C:cell outer membrane"/>
    <property type="evidence" value="ECO:0007669"/>
    <property type="project" value="UniProtKB-SubCell"/>
</dbReference>
<evidence type="ECO:0000256" key="6">
    <source>
        <dbReference type="ARBA" id="ARBA00023136"/>
    </source>
</evidence>
<keyword evidence="5" id="KW-0812">Transmembrane</keyword>
<comment type="subcellular location">
    <subcellularLocation>
        <location evidence="1">Cell outer membrane</location>
    </subcellularLocation>
</comment>
<evidence type="ECO:0000256" key="3">
    <source>
        <dbReference type="ARBA" id="ARBA00022448"/>
    </source>
</evidence>
<comment type="similarity">
    <text evidence="2">Belongs to the outer membrane factor (OMF) (TC 1.B.17) family.</text>
</comment>
<reference evidence="9" key="1">
    <citation type="submission" date="2021-03" db="EMBL/GenBank/DDBJ databases">
        <title>Fibrella sp. HMF5335 genome sequencing and assembly.</title>
        <authorList>
            <person name="Kang H."/>
            <person name="Kim H."/>
            <person name="Bae S."/>
            <person name="Joh K."/>
        </authorList>
    </citation>
    <scope>NUCLEOTIDE SEQUENCE</scope>
    <source>
        <strain evidence="9">HMF5335</strain>
    </source>
</reference>
<dbReference type="InterPro" id="IPR051906">
    <property type="entry name" value="TolC-like"/>
</dbReference>
<dbReference type="Proteomes" id="UP000664034">
    <property type="component" value="Unassembled WGS sequence"/>
</dbReference>
<dbReference type="GO" id="GO:0015562">
    <property type="term" value="F:efflux transmembrane transporter activity"/>
    <property type="evidence" value="ECO:0007669"/>
    <property type="project" value="InterPro"/>
</dbReference>
<feature type="signal peptide" evidence="8">
    <location>
        <begin position="1"/>
        <end position="20"/>
    </location>
</feature>
<sequence length="448" mass="48726">MKKYVIGAGLWLLGLGGVMAQPNAAQPSAASLPLDRAIQLALQNNKGIKLADSRTQAAEARALEAKDRSLPQAAASLAYSRYSLTGPFSLGQGADGKPLFGLPGGAFNATIGGVTVSKEVFGGFAEKSARLSAELLARASRLDAQRNRAELVYTVTDAYYNIVKLIKSTTVIEQNIKQFDEREREAQNLQKEGVVTANEVLKIQLQRNNLQLSRLQVDKARQTALYNFNLLVGLPEDQTVTVDTTLTNPVTTLEPLPNFLVKAAQARPEVEANTLRQQAADAQYRNVKSGMYPHFGVSGGYNYINPSATILPEAGKFISAWNVGAGLSYNIGSLYNMKGKLNTAKIAIDQASLQSQQQNDQIRSEVVTAYNNYQLALEQQNVIRTAVTQAKENYRLTESRFRNGLVGSTDLLEADSFLVQAQLNVINATVDAQLAYQRLLKATGINLN</sequence>
<dbReference type="RefSeq" id="WP_207363219.1">
    <property type="nucleotide sequence ID" value="NZ_JAFMYV010000002.1"/>
</dbReference>
<feature type="chain" id="PRO_5037093097" evidence="8">
    <location>
        <begin position="21"/>
        <end position="448"/>
    </location>
</feature>
<evidence type="ECO:0000313" key="9">
    <source>
        <dbReference type="EMBL" id="MBO0935649.1"/>
    </source>
</evidence>
<keyword evidence="10" id="KW-1185">Reference proteome</keyword>
<dbReference type="Pfam" id="PF02321">
    <property type="entry name" value="OEP"/>
    <property type="match status" value="2"/>
</dbReference>
<keyword evidence="3" id="KW-0813">Transport</keyword>
<evidence type="ECO:0000256" key="8">
    <source>
        <dbReference type="SAM" id="SignalP"/>
    </source>
</evidence>
<dbReference type="Gene3D" id="1.20.1600.10">
    <property type="entry name" value="Outer membrane efflux proteins (OEP)"/>
    <property type="match status" value="1"/>
</dbReference>
<evidence type="ECO:0000256" key="1">
    <source>
        <dbReference type="ARBA" id="ARBA00004442"/>
    </source>
</evidence>